<feature type="transmembrane region" description="Helical" evidence="1">
    <location>
        <begin position="46"/>
        <end position="68"/>
    </location>
</feature>
<proteinExistence type="predicted"/>
<evidence type="ECO:0000313" key="3">
    <source>
        <dbReference type="Proteomes" id="UP001595897"/>
    </source>
</evidence>
<comment type="caution">
    <text evidence="2">The sequence shown here is derived from an EMBL/GenBank/DDBJ whole genome shotgun (WGS) entry which is preliminary data.</text>
</comment>
<accession>A0ABV9LWM5</accession>
<keyword evidence="1" id="KW-1133">Transmembrane helix</keyword>
<dbReference type="EMBL" id="JBHSGU010000005">
    <property type="protein sequence ID" value="MFC4700952.1"/>
    <property type="molecule type" value="Genomic_DNA"/>
</dbReference>
<sequence>MRRPNPLFGSPSLWQIIKSVLASFLGVQTHQNYEHDFTQSTSIVPFIVVGVVMVVLLVLSILGIALLVT</sequence>
<dbReference type="Pfam" id="PF11174">
    <property type="entry name" value="DUF2970"/>
    <property type="match status" value="1"/>
</dbReference>
<protein>
    <submittedName>
        <fullName evidence="2">DUF2970 domain-containing protein</fullName>
    </submittedName>
</protein>
<keyword evidence="1" id="KW-0472">Membrane</keyword>
<evidence type="ECO:0000256" key="1">
    <source>
        <dbReference type="SAM" id="Phobius"/>
    </source>
</evidence>
<dbReference type="InterPro" id="IPR021344">
    <property type="entry name" value="DUF2970"/>
</dbReference>
<organism evidence="2 3">
    <name type="scientific">Glaciecola siphonariae</name>
    <dbReference type="NCBI Taxonomy" id="521012"/>
    <lineage>
        <taxon>Bacteria</taxon>
        <taxon>Pseudomonadati</taxon>
        <taxon>Pseudomonadota</taxon>
        <taxon>Gammaproteobacteria</taxon>
        <taxon>Alteromonadales</taxon>
        <taxon>Alteromonadaceae</taxon>
        <taxon>Glaciecola</taxon>
    </lineage>
</organism>
<name>A0ABV9LWM5_9ALTE</name>
<dbReference type="Proteomes" id="UP001595897">
    <property type="component" value="Unassembled WGS sequence"/>
</dbReference>
<keyword evidence="1" id="KW-0812">Transmembrane</keyword>
<keyword evidence="3" id="KW-1185">Reference proteome</keyword>
<evidence type="ECO:0000313" key="2">
    <source>
        <dbReference type="EMBL" id="MFC4700952.1"/>
    </source>
</evidence>
<dbReference type="RefSeq" id="WP_382408961.1">
    <property type="nucleotide sequence ID" value="NZ_JBHSGU010000005.1"/>
</dbReference>
<reference evidence="3" key="1">
    <citation type="journal article" date="2019" name="Int. J. Syst. Evol. Microbiol.">
        <title>The Global Catalogue of Microorganisms (GCM) 10K type strain sequencing project: providing services to taxonomists for standard genome sequencing and annotation.</title>
        <authorList>
            <consortium name="The Broad Institute Genomics Platform"/>
            <consortium name="The Broad Institute Genome Sequencing Center for Infectious Disease"/>
            <person name="Wu L."/>
            <person name="Ma J."/>
        </authorList>
    </citation>
    <scope>NUCLEOTIDE SEQUENCE [LARGE SCALE GENOMIC DNA]</scope>
    <source>
        <strain evidence="3">KACC 12507</strain>
    </source>
</reference>
<gene>
    <name evidence="2" type="ORF">ACFO4O_12335</name>
</gene>